<evidence type="ECO:0000256" key="4">
    <source>
        <dbReference type="ARBA" id="ARBA00022722"/>
    </source>
</evidence>
<evidence type="ECO:0000256" key="10">
    <source>
        <dbReference type="SAM" id="MobiDB-lite"/>
    </source>
</evidence>
<reference evidence="13" key="1">
    <citation type="journal article" date="2023" name="Commun. Biol.">
        <title>Genome analysis of Parmales, the sister group of diatoms, reveals the evolutionary specialization of diatoms from phago-mixotrophs to photoautotrophs.</title>
        <authorList>
            <person name="Ban H."/>
            <person name="Sato S."/>
            <person name="Yoshikawa S."/>
            <person name="Yamada K."/>
            <person name="Nakamura Y."/>
            <person name="Ichinomiya M."/>
            <person name="Sato N."/>
            <person name="Blanc-Mathieu R."/>
            <person name="Endo H."/>
            <person name="Kuwata A."/>
            <person name="Ogata H."/>
        </authorList>
    </citation>
    <scope>NUCLEOTIDE SEQUENCE [LARGE SCALE GENOMIC DNA]</scope>
    <source>
        <strain evidence="13">NIES 3700</strain>
    </source>
</reference>
<evidence type="ECO:0000256" key="9">
    <source>
        <dbReference type="RuleBase" id="RU003515"/>
    </source>
</evidence>
<name>A0A9W7ATT6_9STRA</name>
<feature type="region of interest" description="Disordered" evidence="10">
    <location>
        <begin position="1"/>
        <end position="20"/>
    </location>
</feature>
<dbReference type="Gene3D" id="1.10.10.460">
    <property type="entry name" value="Ribonuclease hii. Domain 2"/>
    <property type="match status" value="1"/>
</dbReference>
<dbReference type="FunFam" id="3.30.420.10:FF:000016">
    <property type="entry name" value="Ribonuclease"/>
    <property type="match status" value="1"/>
</dbReference>
<keyword evidence="7 8" id="KW-0378">Hydrolase</keyword>
<proteinExistence type="inferred from homology"/>
<organism evidence="12 13">
    <name type="scientific">Triparma laevis f. longispina</name>
    <dbReference type="NCBI Taxonomy" id="1714387"/>
    <lineage>
        <taxon>Eukaryota</taxon>
        <taxon>Sar</taxon>
        <taxon>Stramenopiles</taxon>
        <taxon>Ochrophyta</taxon>
        <taxon>Bolidophyceae</taxon>
        <taxon>Parmales</taxon>
        <taxon>Triparmaceae</taxon>
        <taxon>Triparma</taxon>
    </lineage>
</organism>
<comment type="cofactor">
    <cofactor evidence="8">
        <name>Mn(2+)</name>
        <dbReference type="ChEBI" id="CHEBI:29035"/>
    </cofactor>
    <cofactor evidence="8">
        <name>Mg(2+)</name>
        <dbReference type="ChEBI" id="CHEBI:18420"/>
    </cofactor>
    <text evidence="8">Manganese or magnesium. Binds 1 divalent metal ion per monomer in the absence of substrate. May bind a second metal ion after substrate binding.</text>
</comment>
<dbReference type="AlphaFoldDB" id="A0A9W7ATT6"/>
<comment type="caution">
    <text evidence="12">The sequence shown here is derived from an EMBL/GenBank/DDBJ whole genome shotgun (WGS) entry which is preliminary data.</text>
</comment>
<dbReference type="GO" id="GO:0004523">
    <property type="term" value="F:RNA-DNA hybrid ribonuclease activity"/>
    <property type="evidence" value="ECO:0007669"/>
    <property type="project" value="UniProtKB-UniRule"/>
</dbReference>
<evidence type="ECO:0000256" key="8">
    <source>
        <dbReference type="PROSITE-ProRule" id="PRU01319"/>
    </source>
</evidence>
<comment type="similarity">
    <text evidence="3">Belongs to the RNase HII family. Eukaryotic subfamily.</text>
</comment>
<dbReference type="GO" id="GO:0032299">
    <property type="term" value="C:ribonuclease H2 complex"/>
    <property type="evidence" value="ECO:0007669"/>
    <property type="project" value="TreeGrafter"/>
</dbReference>
<dbReference type="GO" id="GO:0043137">
    <property type="term" value="P:DNA replication, removal of RNA primer"/>
    <property type="evidence" value="ECO:0007669"/>
    <property type="project" value="TreeGrafter"/>
</dbReference>
<dbReference type="FunFam" id="1.10.10.460:FF:000001">
    <property type="entry name" value="Ribonuclease"/>
    <property type="match status" value="1"/>
</dbReference>
<comment type="function">
    <text evidence="9">Endonuclease that specifically degrades the RNA of RNA-DNA hybrids.</text>
</comment>
<feature type="binding site" evidence="8">
    <location>
        <position position="78"/>
    </location>
    <ligand>
        <name>a divalent metal cation</name>
        <dbReference type="ChEBI" id="CHEBI:60240"/>
    </ligand>
</feature>
<dbReference type="Proteomes" id="UP001165122">
    <property type="component" value="Unassembled WGS sequence"/>
</dbReference>
<keyword evidence="5 8" id="KW-0479">Metal-binding</keyword>
<sequence>MSEATPTEPPSVGPTIGLSSFGKPVATRAEAVELFKVMTTGGEKPEEIFHSTHGDGLTFMSDVPESCLGGADVVLGIDEAGRGSVLGPMTYSAAYWPVSMQEEMEQKPFDDSKALTHEKRRKYFELIQDTPDCGYVVRVLHASEISRNMLRKVPYNLNDMSHDSAMEMIRNVQRQGVKLTKCIIDTVGIPENYKRKLDKAFEGQGIEFIVEKKADANYKCVSAASICAKVARDEITPSWVFPEEGFVPVNGKEWNSGYPSDPMCKVWMESNLIDKVFCYPDVIRFSWGPIKDRIEERGVPVVWEDEDEDNQQSSMSDFLGGSDGGKRKRQRLGGNKVQKGIERTELF</sequence>
<keyword evidence="6 8" id="KW-0255">Endonuclease</keyword>
<dbReference type="SUPFAM" id="SSF53098">
    <property type="entry name" value="Ribonuclease H-like"/>
    <property type="match status" value="1"/>
</dbReference>
<evidence type="ECO:0000313" key="13">
    <source>
        <dbReference type="Proteomes" id="UP001165122"/>
    </source>
</evidence>
<dbReference type="Pfam" id="PF01351">
    <property type="entry name" value="RNase_HII"/>
    <property type="match status" value="1"/>
</dbReference>
<keyword evidence="13" id="KW-1185">Reference proteome</keyword>
<gene>
    <name evidence="12" type="ORF">TrLO_g14034</name>
</gene>
<dbReference type="PROSITE" id="PS51975">
    <property type="entry name" value="RNASE_H_2"/>
    <property type="match status" value="1"/>
</dbReference>
<dbReference type="EC" id="3.1.26.4" evidence="9"/>
<evidence type="ECO:0000256" key="6">
    <source>
        <dbReference type="ARBA" id="ARBA00022759"/>
    </source>
</evidence>
<dbReference type="NCBIfam" id="TIGR00729">
    <property type="entry name" value="ribonuclease HII"/>
    <property type="match status" value="1"/>
</dbReference>
<evidence type="ECO:0000313" key="12">
    <source>
        <dbReference type="EMBL" id="GMH74259.1"/>
    </source>
</evidence>
<keyword evidence="4 8" id="KW-0540">Nuclease</keyword>
<dbReference type="GO" id="GO:0006298">
    <property type="term" value="P:mismatch repair"/>
    <property type="evidence" value="ECO:0007669"/>
    <property type="project" value="TreeGrafter"/>
</dbReference>
<dbReference type="InterPro" id="IPR004649">
    <property type="entry name" value="RNase_H2_suA"/>
</dbReference>
<dbReference type="Gene3D" id="3.30.420.10">
    <property type="entry name" value="Ribonuclease H-like superfamily/Ribonuclease H"/>
    <property type="match status" value="1"/>
</dbReference>
<feature type="region of interest" description="Disordered" evidence="10">
    <location>
        <begin position="302"/>
        <end position="347"/>
    </location>
</feature>
<evidence type="ECO:0000256" key="7">
    <source>
        <dbReference type="ARBA" id="ARBA00022801"/>
    </source>
</evidence>
<dbReference type="EMBL" id="BRXW01000693">
    <property type="protein sequence ID" value="GMH74259.1"/>
    <property type="molecule type" value="Genomic_DNA"/>
</dbReference>
<dbReference type="PANTHER" id="PTHR10954:SF7">
    <property type="entry name" value="RIBONUCLEASE H2 SUBUNIT A"/>
    <property type="match status" value="1"/>
</dbReference>
<evidence type="ECO:0000256" key="5">
    <source>
        <dbReference type="ARBA" id="ARBA00022723"/>
    </source>
</evidence>
<protein>
    <recommendedName>
        <fullName evidence="9">Ribonuclease</fullName>
        <ecNumber evidence="9">3.1.26.4</ecNumber>
    </recommendedName>
</protein>
<evidence type="ECO:0000259" key="11">
    <source>
        <dbReference type="PROSITE" id="PS51975"/>
    </source>
</evidence>
<dbReference type="GO" id="GO:0003723">
    <property type="term" value="F:RNA binding"/>
    <property type="evidence" value="ECO:0007669"/>
    <property type="project" value="UniProtKB-UniRule"/>
</dbReference>
<dbReference type="InterPro" id="IPR023160">
    <property type="entry name" value="RNase_HII_hlx-loop-hlx_cap_dom"/>
</dbReference>
<dbReference type="InterPro" id="IPR012337">
    <property type="entry name" value="RNaseH-like_sf"/>
</dbReference>
<dbReference type="GO" id="GO:0046872">
    <property type="term" value="F:metal ion binding"/>
    <property type="evidence" value="ECO:0007669"/>
    <property type="project" value="UniProtKB-KW"/>
</dbReference>
<dbReference type="CDD" id="cd07181">
    <property type="entry name" value="RNase_HII_eukaryota_like"/>
    <property type="match status" value="1"/>
</dbReference>
<dbReference type="InterPro" id="IPR036397">
    <property type="entry name" value="RNaseH_sf"/>
</dbReference>
<feature type="binding site" evidence="8">
    <location>
        <position position="185"/>
    </location>
    <ligand>
        <name>a divalent metal cation</name>
        <dbReference type="ChEBI" id="CHEBI:60240"/>
    </ligand>
</feature>
<evidence type="ECO:0000256" key="1">
    <source>
        <dbReference type="ARBA" id="ARBA00000077"/>
    </source>
</evidence>
<dbReference type="OrthoDB" id="7462577at2759"/>
<dbReference type="InterPro" id="IPR024567">
    <property type="entry name" value="RNase_HII/HIII_dom"/>
</dbReference>
<accession>A0A9W7ATT6</accession>
<feature type="binding site" evidence="8">
    <location>
        <position position="79"/>
    </location>
    <ligand>
        <name>a divalent metal cation</name>
        <dbReference type="ChEBI" id="CHEBI:60240"/>
    </ligand>
</feature>
<feature type="domain" description="RNase H type-2" evidence="11">
    <location>
        <begin position="72"/>
        <end position="299"/>
    </location>
</feature>
<comment type="cofactor">
    <cofactor evidence="2">
        <name>Mg(2+)</name>
        <dbReference type="ChEBI" id="CHEBI:18420"/>
    </cofactor>
</comment>
<evidence type="ECO:0000256" key="2">
    <source>
        <dbReference type="ARBA" id="ARBA00001946"/>
    </source>
</evidence>
<evidence type="ECO:0000256" key="3">
    <source>
        <dbReference type="ARBA" id="ARBA00007058"/>
    </source>
</evidence>
<comment type="catalytic activity">
    <reaction evidence="1 8 9">
        <text>Endonucleolytic cleavage to 5'-phosphomonoester.</text>
        <dbReference type="EC" id="3.1.26.4"/>
    </reaction>
</comment>
<dbReference type="InterPro" id="IPR001352">
    <property type="entry name" value="RNase_HII/HIII"/>
</dbReference>
<dbReference type="PANTHER" id="PTHR10954">
    <property type="entry name" value="RIBONUCLEASE H2 SUBUNIT A"/>
    <property type="match status" value="1"/>
</dbReference>